<dbReference type="AlphaFoldDB" id="A0AAJ1BEN9"/>
<evidence type="ECO:0000313" key="4">
    <source>
        <dbReference type="Proteomes" id="UP001297581"/>
    </source>
</evidence>
<feature type="transmembrane region" description="Helical" evidence="2">
    <location>
        <begin position="135"/>
        <end position="155"/>
    </location>
</feature>
<feature type="region of interest" description="Disordered" evidence="1">
    <location>
        <begin position="1"/>
        <end position="25"/>
    </location>
</feature>
<feature type="transmembrane region" description="Helical" evidence="2">
    <location>
        <begin position="161"/>
        <end position="183"/>
    </location>
</feature>
<feature type="transmembrane region" description="Helical" evidence="2">
    <location>
        <begin position="333"/>
        <end position="353"/>
    </location>
</feature>
<keyword evidence="2" id="KW-0472">Membrane</keyword>
<sequence>MAEQETTAAAEPSANSADSASSSTSASTRKRPAFAAANPLLRVAVGTLVPLFLLQYFEVPLPMLVSVFTVVMLTLMPGKPSVSVLLQLTAVVVVAALVQSGAGNLLGGTGTGTWLFLFAVLFYSLSRIHLNPKDVVGLMMMILGIVVTVLHFQYAMTLTNLPWLLALAFISAIGVIYLMFWLFPGGELEVSADISWEVTPSHWLKVLAKALFIMLIIFLLMDADSSQALLIVITLTSLIKDPNPLAGSHNARQRLWTTWLAVVYSLPLLIAFWLDMAWWLQMLLAVALALWLGAAATARKVSMAEYQLLMSGFVMLVYQVISHQGAASLTSSLMRLGSVIVAVLLGMLLLSLLSELGSQKSDRTKAASD</sequence>
<feature type="transmembrane region" description="Helical" evidence="2">
    <location>
        <begin position="304"/>
        <end position="321"/>
    </location>
</feature>
<evidence type="ECO:0000313" key="3">
    <source>
        <dbReference type="EMBL" id="MCH4293393.1"/>
    </source>
</evidence>
<feature type="transmembrane region" description="Helical" evidence="2">
    <location>
        <begin position="255"/>
        <end position="273"/>
    </location>
</feature>
<keyword evidence="2" id="KW-1133">Transmembrane helix</keyword>
<evidence type="ECO:0000256" key="2">
    <source>
        <dbReference type="SAM" id="Phobius"/>
    </source>
</evidence>
<feature type="transmembrane region" description="Helical" evidence="2">
    <location>
        <begin position="82"/>
        <end position="99"/>
    </location>
</feature>
<feature type="transmembrane region" description="Helical" evidence="2">
    <location>
        <begin position="33"/>
        <end position="53"/>
    </location>
</feature>
<evidence type="ECO:0000256" key="1">
    <source>
        <dbReference type="SAM" id="MobiDB-lite"/>
    </source>
</evidence>
<name>A0AAJ1BEN9_9GAMM</name>
<dbReference type="RefSeq" id="WP_240589933.1">
    <property type="nucleotide sequence ID" value="NZ_JAKUDL010000001.1"/>
</dbReference>
<reference evidence="3 4" key="1">
    <citation type="submission" date="2022-02" db="EMBL/GenBank/DDBJ databases">
        <title>The genome sequence of Shewanella sp. 3B26.</title>
        <authorList>
            <person name="Du J."/>
        </authorList>
    </citation>
    <scope>NUCLEOTIDE SEQUENCE [LARGE SCALE GENOMIC DNA]</scope>
    <source>
        <strain evidence="3 4">3B26</strain>
    </source>
</reference>
<gene>
    <name evidence="3" type="ORF">MJ923_03625</name>
</gene>
<proteinExistence type="predicted"/>
<dbReference type="EMBL" id="JAKUDL010000001">
    <property type="protein sequence ID" value="MCH4293393.1"/>
    <property type="molecule type" value="Genomic_DNA"/>
</dbReference>
<dbReference type="InterPro" id="IPR022604">
    <property type="entry name" value="DUF2955"/>
</dbReference>
<dbReference type="Proteomes" id="UP001297581">
    <property type="component" value="Unassembled WGS sequence"/>
</dbReference>
<feature type="transmembrane region" description="Helical" evidence="2">
    <location>
        <begin position="279"/>
        <end position="297"/>
    </location>
</feature>
<keyword evidence="2" id="KW-0812">Transmembrane</keyword>
<organism evidence="3 4">
    <name type="scientific">Shewanella zhuhaiensis</name>
    <dbReference type="NCBI Taxonomy" id="2919576"/>
    <lineage>
        <taxon>Bacteria</taxon>
        <taxon>Pseudomonadati</taxon>
        <taxon>Pseudomonadota</taxon>
        <taxon>Gammaproteobacteria</taxon>
        <taxon>Alteromonadales</taxon>
        <taxon>Shewanellaceae</taxon>
        <taxon>Shewanella</taxon>
    </lineage>
</organism>
<accession>A0AAJ1BEN9</accession>
<feature type="transmembrane region" description="Helical" evidence="2">
    <location>
        <begin position="203"/>
        <end position="221"/>
    </location>
</feature>
<feature type="transmembrane region" description="Helical" evidence="2">
    <location>
        <begin position="105"/>
        <end position="123"/>
    </location>
</feature>
<dbReference type="Pfam" id="PF11168">
    <property type="entry name" value="DUF2955"/>
    <property type="match status" value="1"/>
</dbReference>
<comment type="caution">
    <text evidence="3">The sequence shown here is derived from an EMBL/GenBank/DDBJ whole genome shotgun (WGS) entry which is preliminary data.</text>
</comment>
<protein>
    <submittedName>
        <fullName evidence="3">DUF2955 domain-containing protein</fullName>
    </submittedName>
</protein>
<keyword evidence="4" id="KW-1185">Reference proteome</keyword>